<keyword evidence="2" id="KW-0808">Transferase</keyword>
<name>A0ABW2TVP5_9PSEU</name>
<dbReference type="Proteomes" id="UP001596512">
    <property type="component" value="Unassembled WGS sequence"/>
</dbReference>
<dbReference type="SUPFAM" id="SSF53335">
    <property type="entry name" value="S-adenosyl-L-methionine-dependent methyltransferases"/>
    <property type="match status" value="1"/>
</dbReference>
<evidence type="ECO:0000313" key="3">
    <source>
        <dbReference type="Proteomes" id="UP001596512"/>
    </source>
</evidence>
<dbReference type="Pfam" id="PF13847">
    <property type="entry name" value="Methyltransf_31"/>
    <property type="match status" value="1"/>
</dbReference>
<dbReference type="InterPro" id="IPR029063">
    <property type="entry name" value="SAM-dependent_MTases_sf"/>
</dbReference>
<protein>
    <submittedName>
        <fullName evidence="2">Class I SAM-dependent methyltransferase</fullName>
        <ecNumber evidence="2">2.1.1.-</ecNumber>
    </submittedName>
</protein>
<organism evidence="2 3">
    <name type="scientific">Actinokineospora soli</name>
    <dbReference type="NCBI Taxonomy" id="1048753"/>
    <lineage>
        <taxon>Bacteria</taxon>
        <taxon>Bacillati</taxon>
        <taxon>Actinomycetota</taxon>
        <taxon>Actinomycetes</taxon>
        <taxon>Pseudonocardiales</taxon>
        <taxon>Pseudonocardiaceae</taxon>
        <taxon>Actinokineospora</taxon>
    </lineage>
</organism>
<dbReference type="GO" id="GO:0008168">
    <property type="term" value="F:methyltransferase activity"/>
    <property type="evidence" value="ECO:0007669"/>
    <property type="project" value="UniProtKB-KW"/>
</dbReference>
<dbReference type="EC" id="2.1.1.-" evidence="2"/>
<feature type="domain" description="Methyltransferase" evidence="1">
    <location>
        <begin position="2"/>
        <end position="92"/>
    </location>
</feature>
<dbReference type="InterPro" id="IPR025714">
    <property type="entry name" value="Methyltranfer_dom"/>
</dbReference>
<gene>
    <name evidence="2" type="ORF">ACFQV2_26665</name>
</gene>
<comment type="caution">
    <text evidence="2">The sequence shown here is derived from an EMBL/GenBank/DDBJ whole genome shotgun (WGS) entry which is preliminary data.</text>
</comment>
<dbReference type="EMBL" id="JBHTEY010000004">
    <property type="protein sequence ID" value="MFC7616518.1"/>
    <property type="molecule type" value="Genomic_DNA"/>
</dbReference>
<dbReference type="CDD" id="cd02440">
    <property type="entry name" value="AdoMet_MTases"/>
    <property type="match status" value="1"/>
</dbReference>
<evidence type="ECO:0000259" key="1">
    <source>
        <dbReference type="Pfam" id="PF13847"/>
    </source>
</evidence>
<evidence type="ECO:0000313" key="2">
    <source>
        <dbReference type="EMBL" id="MFC7616518.1"/>
    </source>
</evidence>
<reference evidence="3" key="1">
    <citation type="journal article" date="2019" name="Int. J. Syst. Evol. Microbiol.">
        <title>The Global Catalogue of Microorganisms (GCM) 10K type strain sequencing project: providing services to taxonomists for standard genome sequencing and annotation.</title>
        <authorList>
            <consortium name="The Broad Institute Genomics Platform"/>
            <consortium name="The Broad Institute Genome Sequencing Center for Infectious Disease"/>
            <person name="Wu L."/>
            <person name="Ma J."/>
        </authorList>
    </citation>
    <scope>NUCLEOTIDE SEQUENCE [LARGE SCALE GENOMIC DNA]</scope>
    <source>
        <strain evidence="3">JCM 17695</strain>
    </source>
</reference>
<dbReference type="Gene3D" id="3.40.50.150">
    <property type="entry name" value="Vaccinia Virus protein VP39"/>
    <property type="match status" value="1"/>
</dbReference>
<accession>A0ABW2TVP5</accession>
<keyword evidence="2" id="KW-0489">Methyltransferase</keyword>
<sequence>MRERVGPQGRVVGVDFNEHMVERARRRIAEAGWTNVEVLHADATAMDLSGFDSAIASYSISATHDVRATVRRIHAALEPGGKLLALDVRLEARGWSAPLVRALSALYRRIAGWTGVQVDHAAREVFASVVHIGAKGQPLTGELPGWPPLVNMVATK</sequence>
<dbReference type="GO" id="GO:0032259">
    <property type="term" value="P:methylation"/>
    <property type="evidence" value="ECO:0007669"/>
    <property type="project" value="UniProtKB-KW"/>
</dbReference>
<proteinExistence type="predicted"/>
<keyword evidence="3" id="KW-1185">Reference proteome</keyword>